<dbReference type="EC" id="5.3.1.1" evidence="6 7"/>
<comment type="caution">
    <text evidence="8">The sequence shown here is derived from an EMBL/GenBank/DDBJ whole genome shotgun (WGS) entry which is preliminary data.</text>
</comment>
<dbReference type="InterPro" id="IPR000652">
    <property type="entry name" value="Triosephosphate_isomerase"/>
</dbReference>
<organism evidence="8 9">
    <name type="scientific">Paucilactobacillus hokkaidonensis</name>
    <dbReference type="NCBI Taxonomy" id="1193095"/>
    <lineage>
        <taxon>Bacteria</taxon>
        <taxon>Bacillati</taxon>
        <taxon>Bacillota</taxon>
        <taxon>Bacilli</taxon>
        <taxon>Lactobacillales</taxon>
        <taxon>Lactobacillaceae</taxon>
        <taxon>Paucilactobacillus</taxon>
    </lineage>
</organism>
<comment type="function">
    <text evidence="6">Involved in the gluconeogenesis. Catalyzes stereospecifically the conversion of dihydroxyacetone phosphate (DHAP) to D-glyceraldehyde-3-phosphate (G3P).</text>
</comment>
<dbReference type="HAMAP" id="MF_00147_B">
    <property type="entry name" value="TIM_B"/>
    <property type="match status" value="1"/>
</dbReference>
<dbReference type="GO" id="GO:0016853">
    <property type="term" value="F:isomerase activity"/>
    <property type="evidence" value="ECO:0007669"/>
    <property type="project" value="UniProtKB-KW"/>
</dbReference>
<gene>
    <name evidence="6" type="primary">tpiA</name>
    <name evidence="8" type="ORF">IV59_GL001440</name>
</gene>
<keyword evidence="5 6" id="KW-0413">Isomerase</keyword>
<evidence type="ECO:0000256" key="7">
    <source>
        <dbReference type="RuleBase" id="RU363013"/>
    </source>
</evidence>
<keyword evidence="3 6" id="KW-0963">Cytoplasm</keyword>
<dbReference type="Pfam" id="PF00121">
    <property type="entry name" value="TIM"/>
    <property type="match status" value="1"/>
</dbReference>
<comment type="similarity">
    <text evidence="1 6 7">Belongs to the triosephosphate isomerase family.</text>
</comment>
<comment type="pathway">
    <text evidence="6 7">Carbohydrate biosynthesis; gluconeogenesis.</text>
</comment>
<evidence type="ECO:0000256" key="4">
    <source>
        <dbReference type="ARBA" id="ARBA00023152"/>
    </source>
</evidence>
<dbReference type="CDD" id="cd00311">
    <property type="entry name" value="TIM"/>
    <property type="match status" value="1"/>
</dbReference>
<dbReference type="EMBL" id="JQCH01000030">
    <property type="protein sequence ID" value="KRO08205.1"/>
    <property type="molecule type" value="Genomic_DNA"/>
</dbReference>
<dbReference type="InterPro" id="IPR013785">
    <property type="entry name" value="Aldolase_TIM"/>
</dbReference>
<dbReference type="Gene3D" id="3.20.20.70">
    <property type="entry name" value="Aldolase class I"/>
    <property type="match status" value="1"/>
</dbReference>
<dbReference type="InterPro" id="IPR035990">
    <property type="entry name" value="TIM_sf"/>
</dbReference>
<evidence type="ECO:0000313" key="8">
    <source>
        <dbReference type="EMBL" id="KRO08205.1"/>
    </source>
</evidence>
<sequence length="253" mass="27675">MMRIPFIAGNWKMNKTAKESIEFVHAVSNKLPDPTVVESAVAAPAIVLQSMVEAAKNSPLRIVGENCFYENNGAYTGEISPAVLKEIGVNYVILGHSERRLYFHESDELINKKVLAAIENNLKPIVCCDETMGRQAAGDKIHWVVSQIMADLRGLTEEQMKTVTVAYEPSWAIGTGQSASSDQADEGCYLIRQTIADVYSDELADHIRVLYGGSVNPENIAEIMAKPNIDGVLVGNASLEAESFIQLANYQKA</sequence>
<evidence type="ECO:0000256" key="1">
    <source>
        <dbReference type="ARBA" id="ARBA00007422"/>
    </source>
</evidence>
<comment type="caution">
    <text evidence="6">Lacks conserved residue(s) required for the propagation of feature annotation.</text>
</comment>
<evidence type="ECO:0000256" key="5">
    <source>
        <dbReference type="ARBA" id="ARBA00023235"/>
    </source>
</evidence>
<name>A0ABR5Q2U3_9LACO</name>
<dbReference type="InterPro" id="IPR020861">
    <property type="entry name" value="Triosephosphate_isomerase_AS"/>
</dbReference>
<reference evidence="8 9" key="1">
    <citation type="journal article" date="2015" name="Genome Announc.">
        <title>Expanding the biotechnology potential of lactobacilli through comparative genomics of 213 strains and associated genera.</title>
        <authorList>
            <person name="Sun Z."/>
            <person name="Harris H.M."/>
            <person name="McCann A."/>
            <person name="Guo C."/>
            <person name="Argimon S."/>
            <person name="Zhang W."/>
            <person name="Yang X."/>
            <person name="Jeffery I.B."/>
            <person name="Cooney J.C."/>
            <person name="Kagawa T.F."/>
            <person name="Liu W."/>
            <person name="Song Y."/>
            <person name="Salvetti E."/>
            <person name="Wrobel A."/>
            <person name="Rasinkangas P."/>
            <person name="Parkhill J."/>
            <person name="Rea M.C."/>
            <person name="O'Sullivan O."/>
            <person name="Ritari J."/>
            <person name="Douillard F.P."/>
            <person name="Paul Ross R."/>
            <person name="Yang R."/>
            <person name="Briner A.E."/>
            <person name="Felis G.E."/>
            <person name="de Vos W.M."/>
            <person name="Barrangou R."/>
            <person name="Klaenhammer T.R."/>
            <person name="Caufield P.W."/>
            <person name="Cui Y."/>
            <person name="Zhang H."/>
            <person name="O'Toole P.W."/>
        </authorList>
    </citation>
    <scope>NUCLEOTIDE SEQUENCE [LARGE SCALE GENOMIC DNA]</scope>
    <source>
        <strain evidence="8 9">DSM 26202</strain>
    </source>
</reference>
<dbReference type="PROSITE" id="PS51440">
    <property type="entry name" value="TIM_2"/>
    <property type="match status" value="1"/>
</dbReference>
<feature type="binding site" evidence="6">
    <location>
        <position position="214"/>
    </location>
    <ligand>
        <name>substrate</name>
    </ligand>
</feature>
<comment type="pathway">
    <text evidence="6 7">Carbohydrate degradation; glycolysis; D-glyceraldehyde 3-phosphate from glycerone phosphate: step 1/1.</text>
</comment>
<protein>
    <recommendedName>
        <fullName evidence="6 7">Triosephosphate isomerase</fullName>
        <shortName evidence="6">TIM</shortName>
        <shortName evidence="6">TPI</shortName>
        <ecNumber evidence="6 7">5.3.1.1</ecNumber>
    </recommendedName>
    <alternativeName>
        <fullName evidence="6">Triose-phosphate isomerase</fullName>
    </alternativeName>
</protein>
<dbReference type="PROSITE" id="PS00171">
    <property type="entry name" value="TIM_1"/>
    <property type="match status" value="1"/>
</dbReference>
<comment type="catalytic activity">
    <reaction evidence="6 7">
        <text>D-glyceraldehyde 3-phosphate = dihydroxyacetone phosphate</text>
        <dbReference type="Rhea" id="RHEA:18585"/>
        <dbReference type="ChEBI" id="CHEBI:57642"/>
        <dbReference type="ChEBI" id="CHEBI:59776"/>
        <dbReference type="EC" id="5.3.1.1"/>
    </reaction>
</comment>
<feature type="binding site" evidence="6">
    <location>
        <begin position="10"/>
        <end position="12"/>
    </location>
    <ligand>
        <name>substrate</name>
    </ligand>
</feature>
<evidence type="ECO:0000313" key="9">
    <source>
        <dbReference type="Proteomes" id="UP000051884"/>
    </source>
</evidence>
<comment type="subcellular location">
    <subcellularLocation>
        <location evidence="6 7">Cytoplasm</location>
    </subcellularLocation>
</comment>
<keyword evidence="9" id="KW-1185">Reference proteome</keyword>
<evidence type="ECO:0000256" key="2">
    <source>
        <dbReference type="ARBA" id="ARBA00022432"/>
    </source>
</evidence>
<dbReference type="InterPro" id="IPR022896">
    <property type="entry name" value="TrioseP_Isoase_bac/euk"/>
</dbReference>
<dbReference type="SUPFAM" id="SSF51351">
    <property type="entry name" value="Triosephosphate isomerase (TIM)"/>
    <property type="match status" value="1"/>
</dbReference>
<evidence type="ECO:0000256" key="6">
    <source>
        <dbReference type="HAMAP-Rule" id="MF_00147"/>
    </source>
</evidence>
<dbReference type="NCBIfam" id="TIGR00419">
    <property type="entry name" value="tim"/>
    <property type="match status" value="1"/>
</dbReference>
<feature type="active site" description="Electrophile" evidence="6">
    <location>
        <position position="96"/>
    </location>
</feature>
<keyword evidence="2 6" id="KW-0312">Gluconeogenesis</keyword>
<accession>A0ABR5Q2U3</accession>
<proteinExistence type="inferred from homology"/>
<feature type="binding site" evidence="6">
    <location>
        <position position="174"/>
    </location>
    <ligand>
        <name>substrate</name>
    </ligand>
</feature>
<dbReference type="PANTHER" id="PTHR21139">
    <property type="entry name" value="TRIOSEPHOSPHATE ISOMERASE"/>
    <property type="match status" value="1"/>
</dbReference>
<feature type="active site" description="Proton acceptor" evidence="6">
    <location>
        <position position="168"/>
    </location>
</feature>
<dbReference type="Proteomes" id="UP000051884">
    <property type="component" value="Unassembled WGS sequence"/>
</dbReference>
<dbReference type="PANTHER" id="PTHR21139:SF42">
    <property type="entry name" value="TRIOSEPHOSPHATE ISOMERASE"/>
    <property type="match status" value="1"/>
</dbReference>
<comment type="subunit">
    <text evidence="6 7">Homodimer.</text>
</comment>
<evidence type="ECO:0000256" key="3">
    <source>
        <dbReference type="ARBA" id="ARBA00022490"/>
    </source>
</evidence>
<keyword evidence="4 6" id="KW-0324">Glycolysis</keyword>